<evidence type="ECO:0000256" key="2">
    <source>
        <dbReference type="ARBA" id="ARBA00022603"/>
    </source>
</evidence>
<reference evidence="7 8" key="1">
    <citation type="journal article" date="2015" name="Genome Announc.">
        <title>Draft Genome Sequence and Gene Annotation of the Entomopathogenic Fungus Verticillium hemipterigenum.</title>
        <authorList>
            <person name="Horn F."/>
            <person name="Habel A."/>
            <person name="Scharf D.H."/>
            <person name="Dworschak J."/>
            <person name="Brakhage A.A."/>
            <person name="Guthke R."/>
            <person name="Hertweck C."/>
            <person name="Linde J."/>
        </authorList>
    </citation>
    <scope>NUCLEOTIDE SEQUENCE [LARGE SCALE GENOMIC DNA]</scope>
</reference>
<dbReference type="GO" id="GO:0005737">
    <property type="term" value="C:cytoplasm"/>
    <property type="evidence" value="ECO:0007669"/>
    <property type="project" value="UniProtKB-SubCell"/>
</dbReference>
<comment type="similarity">
    <text evidence="5">Belongs to the class I-like SAM-binding methyltransferase superfamily. EFM7 family.</text>
</comment>
<keyword evidence="4 5" id="KW-0949">S-adenosyl-L-methionine</keyword>
<evidence type="ECO:0000256" key="5">
    <source>
        <dbReference type="HAMAP-Rule" id="MF_03223"/>
    </source>
</evidence>
<dbReference type="GO" id="GO:0071885">
    <property type="term" value="F:N-terminal protein N-methyltransferase activity"/>
    <property type="evidence" value="ECO:0007669"/>
    <property type="project" value="UniProtKB-UniRule"/>
</dbReference>
<feature type="binding site" evidence="5">
    <location>
        <position position="55"/>
    </location>
    <ligand>
        <name>S-adenosyl-L-methionine</name>
        <dbReference type="ChEBI" id="CHEBI:59789"/>
    </ligand>
</feature>
<evidence type="ECO:0000256" key="4">
    <source>
        <dbReference type="ARBA" id="ARBA00022691"/>
    </source>
</evidence>
<comment type="subcellular location">
    <subcellularLocation>
        <location evidence="5">Cytoplasm</location>
    </subcellularLocation>
</comment>
<dbReference type="InterPro" id="IPR019410">
    <property type="entry name" value="Methyltransf_16"/>
</dbReference>
<feature type="binding site" evidence="5">
    <location>
        <position position="141"/>
    </location>
    <ligand>
        <name>S-adenosyl-L-methionine</name>
        <dbReference type="ChEBI" id="CHEBI:59789"/>
    </ligand>
</feature>
<evidence type="ECO:0000256" key="3">
    <source>
        <dbReference type="ARBA" id="ARBA00022679"/>
    </source>
</evidence>
<dbReference type="HOGENOM" id="CLU_032409_0_0_1"/>
<evidence type="ECO:0000256" key="6">
    <source>
        <dbReference type="SAM" id="MobiDB-lite"/>
    </source>
</evidence>
<dbReference type="InterPro" id="IPR029063">
    <property type="entry name" value="SAM-dependent_MTases_sf"/>
</dbReference>
<evidence type="ECO:0000313" key="7">
    <source>
        <dbReference type="EMBL" id="CEJ91071.1"/>
    </source>
</evidence>
<sequence length="267" mass="29354">MDEEDFYGTGDLLEDPEGYLPPTPPPTKQTFTLGSGKELVLHLVGSSPTEAHHLWNGAKIISDFFEKDPSRVRGKTVLELGAASGLPSLVAGLLGAKRVIMTDYPDLDLIQNMQKNIDECDASCETPGHIADTVKALGFIWGRDSAPLLEALNATSGPEATSQAGSGNKFDVLILADLLFRHSEHGALVKTIKETMRESPDSVTYVFFTSYRPWKREKDMAFFDVAREAGLKVDNVQETKLDKPLFDNDPGDLDIQKTVSGFEVRWP</sequence>
<organism evidence="7 8">
    <name type="scientific">[Torrubiella] hemipterigena</name>
    <dbReference type="NCBI Taxonomy" id="1531966"/>
    <lineage>
        <taxon>Eukaryota</taxon>
        <taxon>Fungi</taxon>
        <taxon>Dikarya</taxon>
        <taxon>Ascomycota</taxon>
        <taxon>Pezizomycotina</taxon>
        <taxon>Sordariomycetes</taxon>
        <taxon>Hypocreomycetidae</taxon>
        <taxon>Hypocreales</taxon>
        <taxon>Clavicipitaceae</taxon>
        <taxon>Clavicipitaceae incertae sedis</taxon>
        <taxon>'Torrubiella' clade</taxon>
    </lineage>
</organism>
<feature type="binding site" evidence="5">
    <location>
        <begin position="81"/>
        <end position="83"/>
    </location>
    <ligand>
        <name>S-adenosyl-L-methionine</name>
        <dbReference type="ChEBI" id="CHEBI:59789"/>
    </ligand>
</feature>
<dbReference type="GO" id="GO:0016279">
    <property type="term" value="F:protein-lysine N-methyltransferase activity"/>
    <property type="evidence" value="ECO:0007669"/>
    <property type="project" value="UniProtKB-UniRule"/>
</dbReference>
<keyword evidence="2 5" id="KW-0489">Methyltransferase</keyword>
<name>A0A0A1T1M3_9HYPO</name>
<dbReference type="InterPro" id="IPR025784">
    <property type="entry name" value="EFM7"/>
</dbReference>
<evidence type="ECO:0000256" key="1">
    <source>
        <dbReference type="ARBA" id="ARBA00022490"/>
    </source>
</evidence>
<dbReference type="EC" id="2.1.1.-" evidence="5"/>
<dbReference type="Pfam" id="PF10294">
    <property type="entry name" value="Methyltransf_16"/>
    <property type="match status" value="1"/>
</dbReference>
<evidence type="ECO:0000313" key="8">
    <source>
        <dbReference type="Proteomes" id="UP000039046"/>
    </source>
</evidence>
<dbReference type="EMBL" id="CDHN01000003">
    <property type="protein sequence ID" value="CEJ91071.1"/>
    <property type="molecule type" value="Genomic_DNA"/>
</dbReference>
<comment type="function">
    <text evidence="5">S-adenosyl-L-methionine-dependent protein methyltransferase that trimethylates the N-terminal glycine 'Gly-2' of elongation factor 1-alpha, before also catalyzing the mono- and dimethylation of 'Lys-3'.</text>
</comment>
<keyword evidence="8" id="KW-1185">Reference proteome</keyword>
<dbReference type="PANTHER" id="PTHR14614">
    <property type="entry name" value="HEPATOCELLULAR CARCINOMA-ASSOCIATED ANTIGEN"/>
    <property type="match status" value="1"/>
</dbReference>
<proteinExistence type="inferred from homology"/>
<dbReference type="AlphaFoldDB" id="A0A0A1T1M3"/>
<dbReference type="HAMAP" id="MF_03223">
    <property type="entry name" value="Methyltr_EFM7"/>
    <property type="match status" value="1"/>
</dbReference>
<feature type="binding site" evidence="5">
    <location>
        <position position="103"/>
    </location>
    <ligand>
        <name>S-adenosyl-L-methionine</name>
        <dbReference type="ChEBI" id="CHEBI:59789"/>
    </ligand>
</feature>
<dbReference type="STRING" id="1531966.A0A0A1T1M3"/>
<dbReference type="OrthoDB" id="2106152at2759"/>
<dbReference type="Gene3D" id="3.40.50.150">
    <property type="entry name" value="Vaccinia Virus protein VP39"/>
    <property type="match status" value="1"/>
</dbReference>
<dbReference type="PANTHER" id="PTHR14614:SF10">
    <property type="entry name" value="PROTEIN N-TERMINAL AND LYSINE N-METHYLTRANSFERASE EFM7"/>
    <property type="match status" value="1"/>
</dbReference>
<dbReference type="PROSITE" id="PS51560">
    <property type="entry name" value="SAM_MT_NNT1"/>
    <property type="match status" value="1"/>
</dbReference>
<keyword evidence="1 5" id="KW-0963">Cytoplasm</keyword>
<feature type="region of interest" description="Disordered" evidence="6">
    <location>
        <begin position="1"/>
        <end position="25"/>
    </location>
</feature>
<dbReference type="Proteomes" id="UP000039046">
    <property type="component" value="Unassembled WGS sequence"/>
</dbReference>
<dbReference type="GO" id="GO:0000183">
    <property type="term" value="P:rDNA heterochromatin formation"/>
    <property type="evidence" value="ECO:0007669"/>
    <property type="project" value="EnsemblFungi"/>
</dbReference>
<protein>
    <recommendedName>
        <fullName evidence="5">Protein N-terminal and lysine N-methyltransferase EFM7</fullName>
        <ecNumber evidence="5">2.1.1.-</ecNumber>
    </recommendedName>
    <alternativeName>
        <fullName evidence="5">Elongation factor methyltransferase 7</fullName>
    </alternativeName>
</protein>
<gene>
    <name evidence="5" type="primary">EFM7</name>
    <name evidence="7" type="ORF">VHEMI06809</name>
</gene>
<accession>A0A0A1T1M3</accession>
<dbReference type="SUPFAM" id="SSF53335">
    <property type="entry name" value="S-adenosyl-L-methionine-dependent methyltransferases"/>
    <property type="match status" value="1"/>
</dbReference>
<feature type="compositionally biased region" description="Acidic residues" evidence="6">
    <location>
        <begin position="1"/>
        <end position="17"/>
    </location>
</feature>
<keyword evidence="3 5" id="KW-0808">Transferase</keyword>
<dbReference type="GO" id="GO:0032259">
    <property type="term" value="P:methylation"/>
    <property type="evidence" value="ECO:0007669"/>
    <property type="project" value="UniProtKB-KW"/>
</dbReference>
<feature type="binding site" evidence="5">
    <location>
        <position position="176"/>
    </location>
    <ligand>
        <name>S-adenosyl-L-methionine</name>
        <dbReference type="ChEBI" id="CHEBI:59789"/>
    </ligand>
</feature>